<dbReference type="Gene3D" id="3.40.50.1820">
    <property type="entry name" value="alpha/beta hydrolase"/>
    <property type="match status" value="1"/>
</dbReference>
<dbReference type="InterPro" id="IPR029058">
    <property type="entry name" value="AB_hydrolase_fold"/>
</dbReference>
<dbReference type="EMBL" id="JARTCD010000088">
    <property type="protein sequence ID" value="KAJ8652969.1"/>
    <property type="molecule type" value="Genomic_DNA"/>
</dbReference>
<comment type="caution">
    <text evidence="2">The sequence shown here is derived from an EMBL/GenBank/DDBJ whole genome shotgun (WGS) entry which is preliminary data.</text>
</comment>
<organism evidence="2 3">
    <name type="scientific">Lichtheimia ornata</name>
    <dbReference type="NCBI Taxonomy" id="688661"/>
    <lineage>
        <taxon>Eukaryota</taxon>
        <taxon>Fungi</taxon>
        <taxon>Fungi incertae sedis</taxon>
        <taxon>Mucoromycota</taxon>
        <taxon>Mucoromycotina</taxon>
        <taxon>Mucoromycetes</taxon>
        <taxon>Mucorales</taxon>
        <taxon>Lichtheimiaceae</taxon>
        <taxon>Lichtheimia</taxon>
    </lineage>
</organism>
<gene>
    <name evidence="2" type="ORF">O0I10_011350</name>
</gene>
<dbReference type="InterPro" id="IPR000073">
    <property type="entry name" value="AB_hydrolase_1"/>
</dbReference>
<protein>
    <recommendedName>
        <fullName evidence="1">AB hydrolase-1 domain-containing protein</fullName>
    </recommendedName>
</protein>
<reference evidence="2 3" key="1">
    <citation type="submission" date="2023-03" db="EMBL/GenBank/DDBJ databases">
        <title>Genome sequence of Lichtheimia ornata CBS 291.66.</title>
        <authorList>
            <person name="Mohabir J.T."/>
            <person name="Shea T.P."/>
            <person name="Kurbessoian T."/>
            <person name="Berby B."/>
            <person name="Fontaine J."/>
            <person name="Livny J."/>
            <person name="Gnirke A."/>
            <person name="Stajich J.E."/>
            <person name="Cuomo C.A."/>
        </authorList>
    </citation>
    <scope>NUCLEOTIDE SEQUENCE [LARGE SCALE GENOMIC DNA]</scope>
    <source>
        <strain evidence="2">CBS 291.66</strain>
    </source>
</reference>
<evidence type="ECO:0000313" key="3">
    <source>
        <dbReference type="Proteomes" id="UP001234581"/>
    </source>
</evidence>
<dbReference type="SUPFAM" id="SSF53474">
    <property type="entry name" value="alpha/beta-Hydrolases"/>
    <property type="match status" value="1"/>
</dbReference>
<dbReference type="Pfam" id="PF00561">
    <property type="entry name" value="Abhydrolase_1"/>
    <property type="match status" value="1"/>
</dbReference>
<name>A0AAD7XQI5_9FUNG</name>
<dbReference type="GeneID" id="83218751"/>
<dbReference type="PANTHER" id="PTHR11440">
    <property type="entry name" value="LECITHIN-CHOLESTEROL ACYLTRANSFERASE-RELATED"/>
    <property type="match status" value="1"/>
</dbReference>
<dbReference type="Proteomes" id="UP001234581">
    <property type="component" value="Unassembled WGS sequence"/>
</dbReference>
<feature type="domain" description="AB hydrolase-1" evidence="1">
    <location>
        <begin position="103"/>
        <end position="212"/>
    </location>
</feature>
<sequence length="383" mass="43223">MVSITLSMLINNIRHVLHNSLPIRRSKANKKHNAHENTLAVLYPRLLMKRRDSKNSMVFDTLAAAQFFSNSTFTFPSTASRQNNLCNGLDIPVTPQYRPPRAPIVLCHGLYGFDRRGPESLPMFQIRYWGGVEEALAKLGAKVIVTKVPRTGSVWERAQALHDILKGILSGGQVNFVAHSMGGLDCRCLLSHIRNRPYHVQSLTTISTPHQGSPVMDWFRDHVGVGVTYAIMDAAANATSPCHQQQKQKSMANFFDPVIQVLDTPAYANLTTDYCKNHFNPNTPDDPSVAYYSYGANTAIPPWTFLGMTWQVVNEREGDNDGIVSVESAKWGKYIKTLDAHHWNLNGQRYRWRSTSREKTSNSNFDPTDFYMELATHLYEQGH</sequence>
<accession>A0AAD7XQI5</accession>
<evidence type="ECO:0000313" key="2">
    <source>
        <dbReference type="EMBL" id="KAJ8652969.1"/>
    </source>
</evidence>
<dbReference type="RefSeq" id="XP_058337883.1">
    <property type="nucleotide sequence ID" value="XM_058491318.1"/>
</dbReference>
<keyword evidence="3" id="KW-1185">Reference proteome</keyword>
<proteinExistence type="predicted"/>
<dbReference type="AlphaFoldDB" id="A0AAD7XQI5"/>
<evidence type="ECO:0000259" key="1">
    <source>
        <dbReference type="Pfam" id="PF00561"/>
    </source>
</evidence>